<proteinExistence type="predicted"/>
<dbReference type="CDD" id="cd03801">
    <property type="entry name" value="GT4_PimA-like"/>
    <property type="match status" value="1"/>
</dbReference>
<keyword evidence="1" id="KW-0808">Transferase</keyword>
<evidence type="ECO:0000313" key="2">
    <source>
        <dbReference type="EMBL" id="URN95759.1"/>
    </source>
</evidence>
<dbReference type="SUPFAM" id="SSF53756">
    <property type="entry name" value="UDP-Glycosyltransferase/glycogen phosphorylase"/>
    <property type="match status" value="1"/>
</dbReference>
<gene>
    <name evidence="2" type="ORF">NAG76_05805</name>
</gene>
<reference evidence="2" key="1">
    <citation type="submission" date="2022-05" db="EMBL/GenBank/DDBJ databases">
        <title>Novel bacterial taxa in a minimal lignocellulolytic consortium and its capacity to transform plastics disclosed by genome-resolved metagenomics.</title>
        <authorList>
            <person name="Rodriguez C.A.D."/>
            <person name="Diaz-Garcia L."/>
            <person name="Herrera K."/>
            <person name="Tarazona N.A."/>
            <person name="Sproer C."/>
            <person name="Overmann J."/>
            <person name="Jimenez D.J."/>
        </authorList>
    </citation>
    <scope>NUCLEOTIDE SEQUENCE</scope>
    <source>
        <strain evidence="2">MAG5</strain>
    </source>
</reference>
<sequence length="419" mass="48468">MSNKKSFYLLAPYMADNHLTKDIGIIPYIMQKYVGYKAVFATYKPPNGNVTWPTLQLYSEDIEIDYIEPSFEYHPEHVMDTVFSNNVYDCGNDLEQYIESNASKINVLFIFGFYQFYYNAINKYKELNPTGKVYLKLDANIIWINNTILTDEFTKFLGNCDIISSETMVEYISQKWSVPIHYIPNGYYSLGNAENGLDKIFAFEEKEDIIFTAARLGHPAKATDVLLEGFRLAVPHIPSSWRLVLAGSVEESFKPYIEKFAQENPELNERIVFLGFTSDREILNDWFIKAKIFVFPSAYEGYANVLSEAKVHGCYLIGSDIESNRDAASKHELRLNFIDDQYKLQNRYLEYGSLHTVGLSYELALRMIETCNDQTRLETVCYSTQRDASEHFDWVKLCKKIDSLLQETTPTLINNNLIY</sequence>
<name>A0A9J6ZIB0_9BACL</name>
<evidence type="ECO:0000313" key="3">
    <source>
        <dbReference type="Proteomes" id="UP001056756"/>
    </source>
</evidence>
<dbReference type="EMBL" id="CP097899">
    <property type="protein sequence ID" value="URN95759.1"/>
    <property type="molecule type" value="Genomic_DNA"/>
</dbReference>
<dbReference type="Proteomes" id="UP001056756">
    <property type="component" value="Chromosome"/>
</dbReference>
<protein>
    <submittedName>
        <fullName evidence="2">Glycosyltransferase family 4 protein</fullName>
    </submittedName>
</protein>
<accession>A0A9J6ZIB0</accession>
<organism evidence="2 3">
    <name type="scientific">Candidatus Pristimantibacillus lignocellulolyticus</name>
    <dbReference type="NCBI Taxonomy" id="2994561"/>
    <lineage>
        <taxon>Bacteria</taxon>
        <taxon>Bacillati</taxon>
        <taxon>Bacillota</taxon>
        <taxon>Bacilli</taxon>
        <taxon>Bacillales</taxon>
        <taxon>Paenibacillaceae</taxon>
        <taxon>Candidatus Pristimantibacillus</taxon>
    </lineage>
</organism>
<dbReference type="Gene3D" id="3.40.50.2000">
    <property type="entry name" value="Glycogen Phosphorylase B"/>
    <property type="match status" value="2"/>
</dbReference>
<dbReference type="KEGG" id="plig:NAG76_05805"/>
<dbReference type="Pfam" id="PF13692">
    <property type="entry name" value="Glyco_trans_1_4"/>
    <property type="match status" value="1"/>
</dbReference>
<dbReference type="PANTHER" id="PTHR46401">
    <property type="entry name" value="GLYCOSYLTRANSFERASE WBBK-RELATED"/>
    <property type="match status" value="1"/>
</dbReference>
<dbReference type="AlphaFoldDB" id="A0A9J6ZIB0"/>
<dbReference type="PANTHER" id="PTHR46401:SF2">
    <property type="entry name" value="GLYCOSYLTRANSFERASE WBBK-RELATED"/>
    <property type="match status" value="1"/>
</dbReference>
<dbReference type="GO" id="GO:0016757">
    <property type="term" value="F:glycosyltransferase activity"/>
    <property type="evidence" value="ECO:0007669"/>
    <property type="project" value="TreeGrafter"/>
</dbReference>
<evidence type="ECO:0000256" key="1">
    <source>
        <dbReference type="ARBA" id="ARBA00022679"/>
    </source>
</evidence>